<dbReference type="EMBL" id="VUMB01000016">
    <property type="protein sequence ID" value="MSS40492.1"/>
    <property type="molecule type" value="Genomic_DNA"/>
</dbReference>
<proteinExistence type="predicted"/>
<name>A0A844F3G3_CLOSV</name>
<evidence type="ECO:0000313" key="1">
    <source>
        <dbReference type="EMBL" id="MSS40492.1"/>
    </source>
</evidence>
<evidence type="ECO:0000313" key="2">
    <source>
        <dbReference type="Proteomes" id="UP000462363"/>
    </source>
</evidence>
<accession>A0A844F3G3</accession>
<dbReference type="RefSeq" id="WP_044942337.1">
    <property type="nucleotide sequence ID" value="NZ_AP024846.1"/>
</dbReference>
<dbReference type="Proteomes" id="UP000462363">
    <property type="component" value="Unassembled WGS sequence"/>
</dbReference>
<dbReference type="AlphaFoldDB" id="A0A844F3G3"/>
<reference evidence="1 2" key="1">
    <citation type="submission" date="2019-08" db="EMBL/GenBank/DDBJ databases">
        <title>In-depth cultivation of the pig gut microbiome towards novel bacterial diversity and tailored functional studies.</title>
        <authorList>
            <person name="Wylensek D."/>
            <person name="Hitch T.C.A."/>
            <person name="Clavel T."/>
        </authorList>
    </citation>
    <scope>NUCLEOTIDE SEQUENCE [LARGE SCALE GENOMIC DNA]</scope>
    <source>
        <strain evidence="1 2">BL-389-WT-3D</strain>
    </source>
</reference>
<comment type="caution">
    <text evidence="1">The sequence shown here is derived from an EMBL/GenBank/DDBJ whole genome shotgun (WGS) entry which is preliminary data.</text>
</comment>
<protein>
    <submittedName>
        <fullName evidence="1">Uncharacterized protein</fullName>
    </submittedName>
</protein>
<sequence>MNFEVFNKADIEQLYRDMLKNMTDEQKDIFIKEYGSIKREAGCGDGKTGSQNGSGSIISDERCVCIHVIF</sequence>
<organism evidence="1 2">
    <name type="scientific">Clostridium scindens (strain JCM 10418 / VPI 12708)</name>
    <dbReference type="NCBI Taxonomy" id="29347"/>
    <lineage>
        <taxon>Bacteria</taxon>
        <taxon>Bacillati</taxon>
        <taxon>Bacillota</taxon>
        <taxon>Clostridia</taxon>
        <taxon>Lachnospirales</taxon>
        <taxon>Lachnospiraceae</taxon>
    </lineage>
</organism>
<gene>
    <name evidence="1" type="ORF">FYJ37_09020</name>
</gene>